<sequence length="68" mass="7662">MQSNSSDARKIDDIVSIVSNILGQSYVTELNSLDQMDILYKQVKNSEKKVVDLTAINTNLLLKAKRCF</sequence>
<dbReference type="EMBL" id="LN879502">
    <property type="protein sequence ID" value="CUI16786.1"/>
    <property type="molecule type" value="Genomic_DNA"/>
</dbReference>
<evidence type="ECO:0000313" key="1">
    <source>
        <dbReference type="EMBL" id="CUI16786.1"/>
    </source>
</evidence>
<reference evidence="2" key="1">
    <citation type="submission" date="2015-09" db="EMBL/GenBank/DDBJ databases">
        <authorList>
            <person name="Bertelli C."/>
        </authorList>
    </citation>
    <scope>NUCLEOTIDE SEQUENCE [LARGE SCALE GENOMIC DNA]</scope>
    <source>
        <strain evidence="2">KNic</strain>
    </source>
</reference>
<protein>
    <submittedName>
        <fullName evidence="1">Uncharacterized protein</fullName>
    </submittedName>
</protein>
<dbReference type="STRING" id="389348.PNK_1169"/>
<evidence type="ECO:0000313" key="2">
    <source>
        <dbReference type="Proteomes" id="UP000069902"/>
    </source>
</evidence>
<name>A0A0U5JDV6_9BACT</name>
<dbReference type="Proteomes" id="UP000069902">
    <property type="component" value="Chromosome cPNK"/>
</dbReference>
<dbReference type="PATRIC" id="fig|389348.3.peg.1289"/>
<organism evidence="1 2">
    <name type="scientific">Candidatus Protochlamydia naegleriophila</name>
    <dbReference type="NCBI Taxonomy" id="389348"/>
    <lineage>
        <taxon>Bacteria</taxon>
        <taxon>Pseudomonadati</taxon>
        <taxon>Chlamydiota</taxon>
        <taxon>Chlamydiia</taxon>
        <taxon>Parachlamydiales</taxon>
        <taxon>Parachlamydiaceae</taxon>
        <taxon>Candidatus Protochlamydia</taxon>
    </lineage>
</organism>
<dbReference type="KEGG" id="pnl:PNK_1169"/>
<dbReference type="InParanoid" id="A0A0U5JDV6"/>
<proteinExistence type="predicted"/>
<gene>
    <name evidence="1" type="ORF">PNK_1169</name>
</gene>
<keyword evidence="2" id="KW-1185">Reference proteome</keyword>
<dbReference type="AlphaFoldDB" id="A0A0U5JDV6"/>
<accession>A0A0U5JDV6</accession>
<dbReference type="RefSeq" id="WP_032125586.1">
    <property type="nucleotide sequence ID" value="NZ_LN879502.1"/>
</dbReference>